<evidence type="ECO:0000256" key="1">
    <source>
        <dbReference type="SAM" id="Coils"/>
    </source>
</evidence>
<feature type="compositionally biased region" description="Basic and acidic residues" evidence="2">
    <location>
        <begin position="336"/>
        <end position="353"/>
    </location>
</feature>
<dbReference type="eggNOG" id="ENOG502TN6F">
    <property type="taxonomic scope" value="Eukaryota"/>
</dbReference>
<feature type="compositionally biased region" description="Low complexity" evidence="2">
    <location>
        <begin position="60"/>
        <end position="69"/>
    </location>
</feature>
<feature type="compositionally biased region" description="Basic residues" evidence="2">
    <location>
        <begin position="1"/>
        <end position="10"/>
    </location>
</feature>
<feature type="region of interest" description="Disordered" evidence="2">
    <location>
        <begin position="1"/>
        <end position="152"/>
    </location>
</feature>
<feature type="compositionally biased region" description="Acidic residues" evidence="2">
    <location>
        <begin position="354"/>
        <end position="363"/>
    </location>
</feature>
<dbReference type="VEuPathDB" id="PiroplasmaDB:BEWA_042530"/>
<protein>
    <submittedName>
        <fullName evidence="3">Uncharacterized protein</fullName>
    </submittedName>
</protein>
<feature type="region of interest" description="Disordered" evidence="2">
    <location>
        <begin position="336"/>
        <end position="363"/>
    </location>
</feature>
<accession>L1LG26</accession>
<feature type="compositionally biased region" description="Basic and acidic residues" evidence="2">
    <location>
        <begin position="70"/>
        <end position="85"/>
    </location>
</feature>
<evidence type="ECO:0000313" key="3">
    <source>
        <dbReference type="EMBL" id="EKX74215.1"/>
    </source>
</evidence>
<dbReference type="GeneID" id="15807663"/>
<name>L1LG26_THEEQ</name>
<keyword evidence="1" id="KW-0175">Coiled coil</keyword>
<feature type="compositionally biased region" description="Polar residues" evidence="2">
    <location>
        <begin position="125"/>
        <end position="135"/>
    </location>
</feature>
<evidence type="ECO:0000256" key="2">
    <source>
        <dbReference type="SAM" id="MobiDB-lite"/>
    </source>
</evidence>
<feature type="coiled-coil region" evidence="1">
    <location>
        <begin position="209"/>
        <end position="236"/>
    </location>
</feature>
<comment type="caution">
    <text evidence="3">The sequence shown here is derived from an EMBL/GenBank/DDBJ whole genome shotgun (WGS) entry which is preliminary data.</text>
</comment>
<reference evidence="3 4" key="1">
    <citation type="journal article" date="2012" name="BMC Genomics">
        <title>Comparative genomic analysis and phylogenetic position of Theileria equi.</title>
        <authorList>
            <person name="Kappmeyer L.S."/>
            <person name="Thiagarajan M."/>
            <person name="Herndon D.R."/>
            <person name="Ramsay J.D."/>
            <person name="Caler E."/>
            <person name="Djikeng A."/>
            <person name="Gillespie J.J."/>
            <person name="Lau A.O."/>
            <person name="Roalson E.H."/>
            <person name="Silva J.C."/>
            <person name="Silva M.G."/>
            <person name="Suarez C.E."/>
            <person name="Ueti M.W."/>
            <person name="Nene V.M."/>
            <person name="Mealey R.H."/>
            <person name="Knowles D.P."/>
            <person name="Brayton K.A."/>
        </authorList>
    </citation>
    <scope>NUCLEOTIDE SEQUENCE [LARGE SCALE GENOMIC DNA]</scope>
    <source>
        <strain evidence="3 4">WA</strain>
    </source>
</reference>
<feature type="compositionally biased region" description="Basic residues" evidence="2">
    <location>
        <begin position="30"/>
        <end position="51"/>
    </location>
</feature>
<proteinExistence type="predicted"/>
<sequence length="363" mass="41892">MSHKYRRRSRSRDTLRKYSSTDRSISRSRSNVRLRRSISKGRRSYSKGRRYFPRDRRSISRSVSKSRASSRGDRKKYPTEYEAKDGSSFSPAMDSHRDDHGVRRRGQARNLVWTMPSITKHPTHPASNKYSSTHSAPRPRHNGSNRYIPSYDRRLPLSSYKYESDEFKSKKEQDAKATQEKEMVYREKQKLLGAHSIELNKLVGELSGLSKDSAEYEQINEKIMTLKSQMKELITEDKKKPKRTNTLKHEKNKKIDNRETMLFFKTLPECARGKGNLAKWISDNPKILLPKQIAMLASHGTFTDGAIIQYKTHKLAEQVLNSCKLHGISVEWLPPQEKDSAQAEELPAKKTSEADVDYGGLDD</sequence>
<dbReference type="AlphaFoldDB" id="L1LG26"/>
<dbReference type="Proteomes" id="UP000031512">
    <property type="component" value="Unassembled WGS sequence"/>
</dbReference>
<dbReference type="EMBL" id="ACOU01000002">
    <property type="protein sequence ID" value="EKX74215.1"/>
    <property type="molecule type" value="Genomic_DNA"/>
</dbReference>
<feature type="compositionally biased region" description="Basic and acidic residues" evidence="2">
    <location>
        <begin position="11"/>
        <end position="20"/>
    </location>
</feature>
<organism evidence="3 4">
    <name type="scientific">Theileria equi strain WA</name>
    <dbReference type="NCBI Taxonomy" id="1537102"/>
    <lineage>
        <taxon>Eukaryota</taxon>
        <taxon>Sar</taxon>
        <taxon>Alveolata</taxon>
        <taxon>Apicomplexa</taxon>
        <taxon>Aconoidasida</taxon>
        <taxon>Piroplasmida</taxon>
        <taxon>Theileriidae</taxon>
        <taxon>Theileria</taxon>
    </lineage>
</organism>
<dbReference type="KEGG" id="beq:BEWA_042530"/>
<evidence type="ECO:0000313" key="4">
    <source>
        <dbReference type="Proteomes" id="UP000031512"/>
    </source>
</evidence>
<dbReference type="OrthoDB" id="361778at2759"/>
<dbReference type="RefSeq" id="XP_004833667.1">
    <property type="nucleotide sequence ID" value="XM_004833610.1"/>
</dbReference>
<keyword evidence="4" id="KW-1185">Reference proteome</keyword>
<gene>
    <name evidence="3" type="ORF">BEWA_042530</name>
</gene>